<dbReference type="CDD" id="cd02509">
    <property type="entry name" value="GDP-M1P_Guanylyltransferase"/>
    <property type="match status" value="1"/>
</dbReference>
<feature type="domain" description="Nucleotidyl transferase" evidence="1">
    <location>
        <begin position="6"/>
        <end position="268"/>
    </location>
</feature>
<keyword evidence="3" id="KW-0548">Nucleotidyltransferase</keyword>
<dbReference type="EMBL" id="PYGD01000005">
    <property type="protein sequence ID" value="PSK91459.1"/>
    <property type="molecule type" value="Genomic_DNA"/>
</dbReference>
<keyword evidence="4" id="KW-1185">Reference proteome</keyword>
<feature type="domain" description="MannoseP isomerase/GMP-like beta-helix" evidence="2">
    <location>
        <begin position="281"/>
        <end position="326"/>
    </location>
</feature>
<name>A0A2P8D2P3_9BACT</name>
<dbReference type="OrthoDB" id="9806359at2"/>
<dbReference type="SUPFAM" id="SSF53448">
    <property type="entry name" value="Nucleotide-diphospho-sugar transferases"/>
    <property type="match status" value="1"/>
</dbReference>
<evidence type="ECO:0000313" key="3">
    <source>
        <dbReference type="EMBL" id="PSK91459.1"/>
    </source>
</evidence>
<reference evidence="3 4" key="1">
    <citation type="submission" date="2018-03" db="EMBL/GenBank/DDBJ databases">
        <title>Genomic Encyclopedia of Type Strains, Phase III (KMG-III): the genomes of soil and plant-associated and newly described type strains.</title>
        <authorList>
            <person name="Whitman W."/>
        </authorList>
    </citation>
    <scope>NUCLEOTIDE SEQUENCE [LARGE SCALE GENOMIC DNA]</scope>
    <source>
        <strain evidence="3 4">CGMCC 1.12700</strain>
    </source>
</reference>
<evidence type="ECO:0000313" key="4">
    <source>
        <dbReference type="Proteomes" id="UP000240572"/>
    </source>
</evidence>
<gene>
    <name evidence="3" type="ORF">B0I18_10542</name>
</gene>
<dbReference type="GO" id="GO:0009298">
    <property type="term" value="P:GDP-mannose biosynthetic process"/>
    <property type="evidence" value="ECO:0007669"/>
    <property type="project" value="TreeGrafter"/>
</dbReference>
<dbReference type="SUPFAM" id="SSF159283">
    <property type="entry name" value="Guanosine diphospho-D-mannose pyrophosphorylase/mannose-6-phosphate isomerase linker domain"/>
    <property type="match status" value="1"/>
</dbReference>
<evidence type="ECO:0000259" key="1">
    <source>
        <dbReference type="Pfam" id="PF00483"/>
    </source>
</evidence>
<dbReference type="Pfam" id="PF00483">
    <property type="entry name" value="NTP_transferase"/>
    <property type="match status" value="1"/>
</dbReference>
<dbReference type="InterPro" id="IPR005835">
    <property type="entry name" value="NTP_transferase_dom"/>
</dbReference>
<proteinExistence type="predicted"/>
<organism evidence="3 4">
    <name type="scientific">Taibaiella chishuiensis</name>
    <dbReference type="NCBI Taxonomy" id="1434707"/>
    <lineage>
        <taxon>Bacteria</taxon>
        <taxon>Pseudomonadati</taxon>
        <taxon>Bacteroidota</taxon>
        <taxon>Chitinophagia</taxon>
        <taxon>Chitinophagales</taxon>
        <taxon>Chitinophagaceae</taxon>
        <taxon>Taibaiella</taxon>
    </lineage>
</organism>
<sequence length="335" mass="37939">MSLIHVILSGGVGSRLWPLSRKSRPKQYIPLFEGKTLFQLCAMRNRELCDRQLVVGNINNYKLSRKNMEGLGYGDYQSIIEYWPRNTAAAIVFAALSCDPEDVLLVTPSDHVIDGVPAYTEAVTEAVRLAGENNLVTFGIRPDRPETGYGYIEFEGNDVKSFREKPDYETASSFVQSGRFLWNSGMFCFKAGVFLEELGLYQPELLAAARQAWENKSYDFLPDEQSRMIPALSVDYAVMEHSQRLKVVPATFTWSDLGSFGALWDYKESRGKKQPEPGRGNNLVLGSSKHVEFIGMENMILVETEDAILVLPREKSQEVKNVYERLEQEKPELLK</sequence>
<dbReference type="RefSeq" id="WP_106523360.1">
    <property type="nucleotide sequence ID" value="NZ_PYGD01000005.1"/>
</dbReference>
<dbReference type="Pfam" id="PF22640">
    <property type="entry name" value="ManC_GMP_beta-helix"/>
    <property type="match status" value="1"/>
</dbReference>
<protein>
    <submittedName>
        <fullName evidence="3">Mannose-1-phosphate guanylyltransferase</fullName>
    </submittedName>
</protein>
<dbReference type="GO" id="GO:0004475">
    <property type="term" value="F:mannose-1-phosphate guanylyltransferase (GTP) activity"/>
    <property type="evidence" value="ECO:0007669"/>
    <property type="project" value="InterPro"/>
</dbReference>
<comment type="caution">
    <text evidence="3">The sequence shown here is derived from an EMBL/GenBank/DDBJ whole genome shotgun (WGS) entry which is preliminary data.</text>
</comment>
<dbReference type="InterPro" id="IPR049577">
    <property type="entry name" value="GMPP_N"/>
</dbReference>
<dbReference type="InterPro" id="IPR029044">
    <property type="entry name" value="Nucleotide-diphossugar_trans"/>
</dbReference>
<dbReference type="AlphaFoldDB" id="A0A2P8D2P3"/>
<dbReference type="PANTHER" id="PTHR46390:SF1">
    <property type="entry name" value="MANNOSE-1-PHOSPHATE GUANYLYLTRANSFERASE"/>
    <property type="match status" value="1"/>
</dbReference>
<dbReference type="InterPro" id="IPR051161">
    <property type="entry name" value="Mannose-6P_isomerase_type2"/>
</dbReference>
<dbReference type="PANTHER" id="PTHR46390">
    <property type="entry name" value="MANNOSE-1-PHOSPHATE GUANYLYLTRANSFERASE"/>
    <property type="match status" value="1"/>
</dbReference>
<dbReference type="Gene3D" id="3.90.550.10">
    <property type="entry name" value="Spore Coat Polysaccharide Biosynthesis Protein SpsA, Chain A"/>
    <property type="match status" value="1"/>
</dbReference>
<evidence type="ECO:0000259" key="2">
    <source>
        <dbReference type="Pfam" id="PF22640"/>
    </source>
</evidence>
<dbReference type="InterPro" id="IPR054566">
    <property type="entry name" value="ManC/GMP-like_b-helix"/>
</dbReference>
<dbReference type="Proteomes" id="UP000240572">
    <property type="component" value="Unassembled WGS sequence"/>
</dbReference>
<keyword evidence="3" id="KW-0808">Transferase</keyword>
<accession>A0A2P8D2P3</accession>